<dbReference type="EMBL" id="VFPH01000002">
    <property type="protein sequence ID" value="TQM38337.1"/>
    <property type="molecule type" value="Genomic_DNA"/>
</dbReference>
<dbReference type="InterPro" id="IPR002822">
    <property type="entry name" value="Ni_insertion"/>
</dbReference>
<evidence type="ECO:0000256" key="2">
    <source>
        <dbReference type="HAMAP-Rule" id="MF_01074"/>
    </source>
</evidence>
<evidence type="ECO:0000256" key="1">
    <source>
        <dbReference type="ARBA" id="ARBA00022596"/>
    </source>
</evidence>
<accession>A0A543FWX5</accession>
<name>A0A543FWX5_9PSEU</name>
<reference evidence="3 4" key="1">
    <citation type="submission" date="2019-06" db="EMBL/GenBank/DDBJ databases">
        <title>Sequencing the genomes of 1000 actinobacteria strains.</title>
        <authorList>
            <person name="Klenk H.-P."/>
        </authorList>
    </citation>
    <scope>NUCLEOTIDE SEQUENCE [LARGE SCALE GENOMIC DNA]</scope>
    <source>
        <strain evidence="3 4">DSM 45511</strain>
    </source>
</reference>
<dbReference type="OrthoDB" id="9765625at2"/>
<keyword evidence="4" id="KW-1185">Reference proteome</keyword>
<dbReference type="Proteomes" id="UP000319818">
    <property type="component" value="Unassembled WGS sequence"/>
</dbReference>
<proteinExistence type="inferred from homology"/>
<dbReference type="Pfam" id="PF01969">
    <property type="entry name" value="Ni_insertion"/>
    <property type="match status" value="1"/>
</dbReference>
<comment type="similarity">
    <text evidence="2">Belongs to the LarC family.</text>
</comment>
<dbReference type="PANTHER" id="PTHR36566:SF1">
    <property type="entry name" value="PYRIDINIUM-3,5-BISTHIOCARBOXYLIC ACID MONONUCLEOTIDE NICKEL INSERTION PROTEIN"/>
    <property type="match status" value="1"/>
</dbReference>
<evidence type="ECO:0000313" key="3">
    <source>
        <dbReference type="EMBL" id="TQM38337.1"/>
    </source>
</evidence>
<dbReference type="NCBIfam" id="TIGR00299">
    <property type="entry name" value="nickel pincer cofactor biosynthesis protein LarC"/>
    <property type="match status" value="1"/>
</dbReference>
<dbReference type="PANTHER" id="PTHR36566">
    <property type="entry name" value="NICKEL INSERTION PROTEIN-RELATED"/>
    <property type="match status" value="1"/>
</dbReference>
<dbReference type="RefSeq" id="WP_142105018.1">
    <property type="nucleotide sequence ID" value="NZ_VFPH01000002.1"/>
</dbReference>
<dbReference type="GO" id="GO:0016829">
    <property type="term" value="F:lyase activity"/>
    <property type="evidence" value="ECO:0007669"/>
    <property type="project" value="UniProtKB-UniRule"/>
</dbReference>
<dbReference type="GO" id="GO:0016151">
    <property type="term" value="F:nickel cation binding"/>
    <property type="evidence" value="ECO:0007669"/>
    <property type="project" value="UniProtKB-UniRule"/>
</dbReference>
<evidence type="ECO:0000313" key="4">
    <source>
        <dbReference type="Proteomes" id="UP000319818"/>
    </source>
</evidence>
<comment type="function">
    <text evidence="2">Involved in the biosynthesis of a nickel-pincer cofactor ((SCS)Ni(II) pincer complex). Binds Ni(2+), and functions in nickel delivery to pyridinium-3,5-bisthiocarboxylic acid mononucleotide (P2TMN), to form the mature cofactor. Is thus probably required for the activation of nickel-pincer cofactor-dependent enzymes.</text>
</comment>
<comment type="catalytic activity">
    <reaction evidence="2">
        <text>Ni(II)-pyridinium-3,5-bisthiocarboxylate mononucleotide = pyridinium-3,5-bisthiocarboxylate mononucleotide + Ni(2+)</text>
        <dbReference type="Rhea" id="RHEA:54784"/>
        <dbReference type="ChEBI" id="CHEBI:49786"/>
        <dbReference type="ChEBI" id="CHEBI:137372"/>
        <dbReference type="ChEBI" id="CHEBI:137373"/>
        <dbReference type="EC" id="4.99.1.12"/>
    </reaction>
</comment>
<comment type="caution">
    <text evidence="3">The sequence shown here is derived from an EMBL/GenBank/DDBJ whole genome shotgun (WGS) entry which is preliminary data.</text>
</comment>
<dbReference type="GO" id="GO:0051604">
    <property type="term" value="P:protein maturation"/>
    <property type="evidence" value="ECO:0007669"/>
    <property type="project" value="UniProtKB-UniRule"/>
</dbReference>
<dbReference type="EC" id="4.99.1.12" evidence="2"/>
<dbReference type="HAMAP" id="MF_01074">
    <property type="entry name" value="LarC"/>
    <property type="match status" value="1"/>
</dbReference>
<dbReference type="AlphaFoldDB" id="A0A543FWX5"/>
<organism evidence="3 4">
    <name type="scientific">Pseudonocardia cypriaca</name>
    <dbReference type="NCBI Taxonomy" id="882449"/>
    <lineage>
        <taxon>Bacteria</taxon>
        <taxon>Bacillati</taxon>
        <taxon>Actinomycetota</taxon>
        <taxon>Actinomycetes</taxon>
        <taxon>Pseudonocardiales</taxon>
        <taxon>Pseudonocardiaceae</taxon>
        <taxon>Pseudonocardia</taxon>
    </lineage>
</organism>
<protein>
    <recommendedName>
        <fullName evidence="2">Pyridinium-3,5-bisthiocarboxylic acid mononucleotide nickel insertion protein</fullName>
        <shortName evidence="2">P2TMN nickel insertion protein</shortName>
        <ecNumber evidence="2">4.99.1.12</ecNumber>
    </recommendedName>
    <alternativeName>
        <fullName evidence="2">Nickel-pincer cofactor biosynthesis protein LarC</fullName>
    </alternativeName>
</protein>
<keyword evidence="2" id="KW-0456">Lyase</keyword>
<sequence length="382" mass="39218">MILWLNPFSGISGDMLLGALLDLGAPLDGVRAAVARTGLDGWELRAERVTRGGIGATRAVVEVTDTATERHAAELLDRVADVPVAARAVREIAEVEAGIHGIDPARVHLHEIGGLDTVVDTVGVAAALELLGVAEVHCGALTLGSGTVRTRHGVLPVPAPATAALLARAGAPVVGAGEGETVTPTGAALLLAAGARFGPLPAMALQGVGYGAGGRDPAGRANVLQALLGATAGQDERMLLLETNVDDVTGEVLGHLVGRLLDAGAADAWLSPIVMKKGRPAHTVHVLVTPERAAACERVVLAETGSLGLRRTHVDRAALPRHTTTVDVEGHPIRLKHGPWGAKPEHDDVVAAAAALDLPLRDVAGRALDIGRLAAHISDEFR</sequence>
<keyword evidence="1 2" id="KW-0533">Nickel</keyword>
<dbReference type="Gene3D" id="3.30.70.1380">
    <property type="entry name" value="Transcriptional regulatory protein pf0864 domain like"/>
    <property type="match status" value="1"/>
</dbReference>
<gene>
    <name evidence="2" type="primary">larC</name>
    <name evidence="3" type="ORF">FB388_5569</name>
</gene>